<evidence type="ECO:0000313" key="4">
    <source>
        <dbReference type="Proteomes" id="UP000688137"/>
    </source>
</evidence>
<feature type="region of interest" description="Disordered" evidence="1">
    <location>
        <begin position="1"/>
        <end position="20"/>
    </location>
</feature>
<dbReference type="Pfam" id="PF19026">
    <property type="entry name" value="UBA_HYPK"/>
    <property type="match status" value="1"/>
</dbReference>
<sequence length="72" mass="8512">MNQKIVMRNEDQEVEVSGTEQPVEIQQETIKVNEAHIDIIVKEFDVDRFQATRWLKKNDGDLQKTIKWIISN</sequence>
<keyword evidence="4" id="KW-1185">Reference proteome</keyword>
<dbReference type="InterPro" id="IPR044034">
    <property type="entry name" value="NAC-like_UBA"/>
</dbReference>
<proteinExistence type="predicted"/>
<organism evidence="3 4">
    <name type="scientific">Paramecium primaurelia</name>
    <dbReference type="NCBI Taxonomy" id="5886"/>
    <lineage>
        <taxon>Eukaryota</taxon>
        <taxon>Sar</taxon>
        <taxon>Alveolata</taxon>
        <taxon>Ciliophora</taxon>
        <taxon>Intramacronucleata</taxon>
        <taxon>Oligohymenophorea</taxon>
        <taxon>Peniculida</taxon>
        <taxon>Parameciidae</taxon>
        <taxon>Paramecium</taxon>
    </lineage>
</organism>
<name>A0A8S1M5R7_PARPR</name>
<comment type="caution">
    <text evidence="3">The sequence shown here is derived from an EMBL/GenBank/DDBJ whole genome shotgun (WGS) entry which is preliminary data.</text>
</comment>
<dbReference type="Proteomes" id="UP000688137">
    <property type="component" value="Unassembled WGS sequence"/>
</dbReference>
<dbReference type="AlphaFoldDB" id="A0A8S1M5R7"/>
<reference evidence="3" key="1">
    <citation type="submission" date="2021-01" db="EMBL/GenBank/DDBJ databases">
        <authorList>
            <consortium name="Genoscope - CEA"/>
            <person name="William W."/>
        </authorList>
    </citation>
    <scope>NUCLEOTIDE SEQUENCE</scope>
</reference>
<feature type="domain" description="Nascent polypeptide-associated complex subunit alpha-like UBA" evidence="2">
    <location>
        <begin position="30"/>
        <end position="67"/>
    </location>
</feature>
<dbReference type="OMA" id="IKWIISI"/>
<accession>A0A8S1M5R7</accession>
<evidence type="ECO:0000259" key="2">
    <source>
        <dbReference type="Pfam" id="PF19026"/>
    </source>
</evidence>
<evidence type="ECO:0000256" key="1">
    <source>
        <dbReference type="SAM" id="MobiDB-lite"/>
    </source>
</evidence>
<gene>
    <name evidence="3" type="ORF">PPRIM_AZ9-3.1.T0540043</name>
</gene>
<dbReference type="InterPro" id="IPR038922">
    <property type="entry name" value="HYPK_UBA"/>
</dbReference>
<dbReference type="EMBL" id="CAJJDM010000054">
    <property type="protein sequence ID" value="CAD8075119.1"/>
    <property type="molecule type" value="Genomic_DNA"/>
</dbReference>
<dbReference type="CDD" id="cd14361">
    <property type="entry name" value="UBA_HYPK"/>
    <property type="match status" value="1"/>
</dbReference>
<evidence type="ECO:0000313" key="3">
    <source>
        <dbReference type="EMBL" id="CAD8075119.1"/>
    </source>
</evidence>
<protein>
    <recommendedName>
        <fullName evidence="2">Nascent polypeptide-associated complex subunit alpha-like UBA domain-containing protein</fullName>
    </recommendedName>
</protein>